<comment type="caution">
    <text evidence="1">The sequence shown here is derived from an EMBL/GenBank/DDBJ whole genome shotgun (WGS) entry which is preliminary data.</text>
</comment>
<dbReference type="EMBL" id="SMMG02000005">
    <property type="protein sequence ID" value="KAA3472496.1"/>
    <property type="molecule type" value="Genomic_DNA"/>
</dbReference>
<keyword evidence="2" id="KW-1185">Reference proteome</keyword>
<organism evidence="1 2">
    <name type="scientific">Gossypium australe</name>
    <dbReference type="NCBI Taxonomy" id="47621"/>
    <lineage>
        <taxon>Eukaryota</taxon>
        <taxon>Viridiplantae</taxon>
        <taxon>Streptophyta</taxon>
        <taxon>Embryophyta</taxon>
        <taxon>Tracheophyta</taxon>
        <taxon>Spermatophyta</taxon>
        <taxon>Magnoliopsida</taxon>
        <taxon>eudicotyledons</taxon>
        <taxon>Gunneridae</taxon>
        <taxon>Pentapetalae</taxon>
        <taxon>rosids</taxon>
        <taxon>malvids</taxon>
        <taxon>Malvales</taxon>
        <taxon>Malvaceae</taxon>
        <taxon>Malvoideae</taxon>
        <taxon>Gossypium</taxon>
    </lineage>
</organism>
<dbReference type="AlphaFoldDB" id="A0A5B6VTC2"/>
<name>A0A5B6VTC2_9ROSI</name>
<evidence type="ECO:0000313" key="1">
    <source>
        <dbReference type="EMBL" id="KAA3472496.1"/>
    </source>
</evidence>
<keyword evidence="1" id="KW-0808">Transferase</keyword>
<keyword evidence="1" id="KW-0695">RNA-directed DNA polymerase</keyword>
<accession>A0A5B6VTC2</accession>
<dbReference type="OrthoDB" id="1001832at2759"/>
<protein>
    <submittedName>
        <fullName evidence="1">Reverse transcriptase</fullName>
    </submittedName>
</protein>
<dbReference type="Gene3D" id="3.60.10.10">
    <property type="entry name" value="Endonuclease/exonuclease/phosphatase"/>
    <property type="match status" value="1"/>
</dbReference>
<dbReference type="Proteomes" id="UP000325315">
    <property type="component" value="Unassembled WGS sequence"/>
</dbReference>
<proteinExistence type="predicted"/>
<sequence>MSTLATTISSQVVAEVDKSDKCHDVHISGARVNGDRVDSIIAKLGFQFSHCVEGVGFSGGIWIGWRDSLGVEVLKNHPQFILLRISGIPFKRPFLISFVYDSPNSKKCRHLWEAPKNFISMDGTPWLAIGDFNAILSCNEKQEGNFRENGLQFTWQRGGVFERLDRTICNIPWNSTFPYATVTHLPKLKFDHCPLQMDLRPNPHSGKENWSGSRSVSTMHSSFTNKVKTWNKDVYSNITSRKKHLIRKLGNIYLVFDRSDSVYLHQREVEVREELDIVLHHEELLWRQKAMCDWLLLGDHNTKIFHTRTLQRRKHNRIMTLKNDLGEWVLDEDRLKTEVVNFYANLYEEHPGSMPALPPSAFPSLKDFDISLLNKPVFDEEINYALFNMASLKALGKRWVSRFVLPKPMRSCWSVVCNWIRKVFSGATLILFLIIASHAHTQTT</sequence>
<reference evidence="2" key="1">
    <citation type="journal article" date="2019" name="Plant Biotechnol. J.">
        <title>Genome sequencing of the Australian wild diploid species Gossypium australe highlights disease resistance and delayed gland morphogenesis.</title>
        <authorList>
            <person name="Cai Y."/>
            <person name="Cai X."/>
            <person name="Wang Q."/>
            <person name="Wang P."/>
            <person name="Zhang Y."/>
            <person name="Cai C."/>
            <person name="Xu Y."/>
            <person name="Wang K."/>
            <person name="Zhou Z."/>
            <person name="Wang C."/>
            <person name="Geng S."/>
            <person name="Li B."/>
            <person name="Dong Q."/>
            <person name="Hou Y."/>
            <person name="Wang H."/>
            <person name="Ai P."/>
            <person name="Liu Z."/>
            <person name="Yi F."/>
            <person name="Sun M."/>
            <person name="An G."/>
            <person name="Cheng J."/>
            <person name="Zhang Y."/>
            <person name="Shi Q."/>
            <person name="Xie Y."/>
            <person name="Shi X."/>
            <person name="Chang Y."/>
            <person name="Huang F."/>
            <person name="Chen Y."/>
            <person name="Hong S."/>
            <person name="Mi L."/>
            <person name="Sun Q."/>
            <person name="Zhang L."/>
            <person name="Zhou B."/>
            <person name="Peng R."/>
            <person name="Zhang X."/>
            <person name="Liu F."/>
        </authorList>
    </citation>
    <scope>NUCLEOTIDE SEQUENCE [LARGE SCALE GENOMIC DNA]</scope>
    <source>
        <strain evidence="2">cv. PA1801</strain>
    </source>
</reference>
<dbReference type="GO" id="GO:0003964">
    <property type="term" value="F:RNA-directed DNA polymerase activity"/>
    <property type="evidence" value="ECO:0007669"/>
    <property type="project" value="UniProtKB-KW"/>
</dbReference>
<dbReference type="SUPFAM" id="SSF56219">
    <property type="entry name" value="DNase I-like"/>
    <property type="match status" value="1"/>
</dbReference>
<gene>
    <name evidence="1" type="ORF">EPI10_022973</name>
</gene>
<dbReference type="PANTHER" id="PTHR33710:SF77">
    <property type="entry name" value="DNASE I-LIKE SUPERFAMILY PROTEIN"/>
    <property type="match status" value="1"/>
</dbReference>
<dbReference type="PANTHER" id="PTHR33710">
    <property type="entry name" value="BNAC02G09200D PROTEIN"/>
    <property type="match status" value="1"/>
</dbReference>
<keyword evidence="1" id="KW-0548">Nucleotidyltransferase</keyword>
<dbReference type="InterPro" id="IPR036691">
    <property type="entry name" value="Endo/exonu/phosph_ase_sf"/>
</dbReference>
<evidence type="ECO:0000313" key="2">
    <source>
        <dbReference type="Proteomes" id="UP000325315"/>
    </source>
</evidence>